<organism evidence="1 2">
    <name type="scientific">Trichoderma lentiforme</name>
    <dbReference type="NCBI Taxonomy" id="1567552"/>
    <lineage>
        <taxon>Eukaryota</taxon>
        <taxon>Fungi</taxon>
        <taxon>Dikarya</taxon>
        <taxon>Ascomycota</taxon>
        <taxon>Pezizomycotina</taxon>
        <taxon>Sordariomycetes</taxon>
        <taxon>Hypocreomycetidae</taxon>
        <taxon>Hypocreales</taxon>
        <taxon>Hypocreaceae</taxon>
        <taxon>Trichoderma</taxon>
    </lineage>
</organism>
<reference evidence="1 2" key="1">
    <citation type="submission" date="2018-06" db="EMBL/GenBank/DDBJ databases">
        <title>Genome analysis of cellulolytic fungus Trichoderma lentiforme CFAM-422.</title>
        <authorList>
            <person name="Steindorff A.S."/>
            <person name="Formighieri E.F."/>
            <person name="Midorikawa G.E.O."/>
            <person name="Tamietti M.S."/>
            <person name="Ramos E.Z."/>
            <person name="Silva A.S."/>
            <person name="Bon E.P.S."/>
            <person name="Mendes T.D."/>
            <person name="Damaso M.C.T."/>
            <person name="Favaro L.C.L."/>
        </authorList>
    </citation>
    <scope>NUCLEOTIDE SEQUENCE [LARGE SCALE GENOMIC DNA]</scope>
    <source>
        <strain evidence="1 2">CFAM-422</strain>
    </source>
</reference>
<proteinExistence type="predicted"/>
<evidence type="ECO:0000313" key="1">
    <source>
        <dbReference type="EMBL" id="KAF3071440.1"/>
    </source>
</evidence>
<evidence type="ECO:0000313" key="2">
    <source>
        <dbReference type="Proteomes" id="UP000801864"/>
    </source>
</evidence>
<comment type="caution">
    <text evidence="1">The sequence shown here is derived from an EMBL/GenBank/DDBJ whole genome shotgun (WGS) entry which is preliminary data.</text>
</comment>
<sequence length="254" mass="27993">MTENETSVQKSQSVWLVAKEHTHLSCHRSIAPCPSRELSYHFRAAVVRPFVNGLTACLAWSLLHGHTTTGPLVAGPTFFRSSLVQLAFYDLVPLHTLVCSSLKTAPWHTRSRGKCACTDSLTTAEEFAAPRLRNSTHQSFCLLLGHMEHAVLRTTTRTTPAFAMPCNNLLYDAALSFTATPLRTPYMDGYCCLGVALHTKTVDDGHLGANGQGVCFSFGVVRLKIVHFSTLSLVEIASRYAHSWVDLFPSSRKE</sequence>
<keyword evidence="2" id="KW-1185">Reference proteome</keyword>
<protein>
    <submittedName>
        <fullName evidence="1">Uncharacterized protein</fullName>
    </submittedName>
</protein>
<dbReference type="Proteomes" id="UP000801864">
    <property type="component" value="Unassembled WGS sequence"/>
</dbReference>
<accession>A0A9P4XF11</accession>
<name>A0A9P4XF11_9HYPO</name>
<dbReference type="EMBL" id="QLNT01000010">
    <property type="protein sequence ID" value="KAF3071440.1"/>
    <property type="molecule type" value="Genomic_DNA"/>
</dbReference>
<dbReference type="AlphaFoldDB" id="A0A9P4XF11"/>
<gene>
    <name evidence="1" type="ORF">CFAM422_006429</name>
</gene>